<dbReference type="InterPro" id="IPR014988">
    <property type="entry name" value="Uncharacterised_YqcI/YcgG"/>
</dbReference>
<keyword evidence="2" id="KW-1185">Reference proteome</keyword>
<dbReference type="RefSeq" id="WP_290206256.1">
    <property type="nucleotide sequence ID" value="NZ_JASDDK010000002.1"/>
</dbReference>
<reference evidence="1 2" key="1">
    <citation type="journal article" date="2023" name="Int. J. Syst. Evol. Microbiol.">
        <title>Winogradskyella bathintestinalis sp. nov., isolated from the intestine of the deep-sea loosejaw dragonfish, Malacosteus niger.</title>
        <authorList>
            <person name="Uniacke-Lowe S."/>
            <person name="Johnson C.N."/>
            <person name="Stanton C."/>
            <person name="Hill C."/>
            <person name="Ross P."/>
        </authorList>
    </citation>
    <scope>NUCLEOTIDE SEQUENCE [LARGE SCALE GENOMIC DNA]</scope>
    <source>
        <strain evidence="1 2">APC 3343</strain>
    </source>
</reference>
<gene>
    <name evidence="1" type="primary">gntA</name>
    <name evidence="1" type="ORF">QMA06_07520</name>
</gene>
<dbReference type="Pfam" id="PF08892">
    <property type="entry name" value="YqcI_YcgG"/>
    <property type="match status" value="1"/>
</dbReference>
<dbReference type="Proteomes" id="UP001231197">
    <property type="component" value="Unassembled WGS sequence"/>
</dbReference>
<protein>
    <submittedName>
        <fullName evidence="1">Guanitoxin biosynthesis heme-dependent pre-guanitoxin N-hydroxylase GntA</fullName>
    </submittedName>
</protein>
<comment type="caution">
    <text evidence="1">The sequence shown here is derived from an EMBL/GenBank/DDBJ whole genome shotgun (WGS) entry which is preliminary data.</text>
</comment>
<proteinExistence type="predicted"/>
<evidence type="ECO:0000313" key="2">
    <source>
        <dbReference type="Proteomes" id="UP001231197"/>
    </source>
</evidence>
<organism evidence="1 2">
    <name type="scientific">Winogradskyella bathintestinalis</name>
    <dbReference type="NCBI Taxonomy" id="3035208"/>
    <lineage>
        <taxon>Bacteria</taxon>
        <taxon>Pseudomonadati</taxon>
        <taxon>Bacteroidota</taxon>
        <taxon>Flavobacteriia</taxon>
        <taxon>Flavobacteriales</taxon>
        <taxon>Flavobacteriaceae</taxon>
        <taxon>Winogradskyella</taxon>
    </lineage>
</organism>
<accession>A0ABT7ZUT0</accession>
<name>A0ABT7ZUT0_9FLAO</name>
<evidence type="ECO:0000313" key="1">
    <source>
        <dbReference type="EMBL" id="MDN3492564.1"/>
    </source>
</evidence>
<dbReference type="NCBIfam" id="NF041366">
    <property type="entry name" value="GntA_guanitoxin"/>
    <property type="match status" value="1"/>
</dbReference>
<dbReference type="PANTHER" id="PTHR40045:SF1">
    <property type="entry name" value="YQCI_YCGG FAMILY PROTEIN"/>
    <property type="match status" value="1"/>
</dbReference>
<dbReference type="EMBL" id="JASDDK010000002">
    <property type="protein sequence ID" value="MDN3492564.1"/>
    <property type="molecule type" value="Genomic_DNA"/>
</dbReference>
<sequence length="220" mass="25940">MSTSNITSDVETAYKNFILEAKHPCIMAKTLFMTDNYHLKTYDSITDVESLKLLLNDIASFLDQYDFESNEFESLLAVFPNNHFETEIDFEKALWKALQRLHDMDDSEWDTTVSKNPEDSNFSFSLKGKAFYIVGLHPNSSRIARQSPYTTIVFNLHWQFEKLREMGTYKKVKKRIRKRDKKLQGHINPMLKDFRKDSEVKQYSGRNLDNQWKCPFHSKS</sequence>
<dbReference type="PANTHER" id="PTHR40045">
    <property type="entry name" value="YCGG FAMILY PROTEIN"/>
    <property type="match status" value="1"/>
</dbReference>